<feature type="region of interest" description="Disordered" evidence="1">
    <location>
        <begin position="111"/>
        <end position="134"/>
    </location>
</feature>
<reference evidence="2" key="1">
    <citation type="submission" date="2017-07" db="EMBL/GenBank/DDBJ databases">
        <title>Taro Niue Genome Assembly and Annotation.</title>
        <authorList>
            <person name="Atibalentja N."/>
            <person name="Keating K."/>
            <person name="Fields C.J."/>
        </authorList>
    </citation>
    <scope>NUCLEOTIDE SEQUENCE</scope>
    <source>
        <strain evidence="2">Niue_2</strain>
        <tissue evidence="2">Leaf</tissue>
    </source>
</reference>
<dbReference type="Proteomes" id="UP000652761">
    <property type="component" value="Unassembled WGS sequence"/>
</dbReference>
<organism evidence="2 3">
    <name type="scientific">Colocasia esculenta</name>
    <name type="common">Wild taro</name>
    <name type="synonym">Arum esculentum</name>
    <dbReference type="NCBI Taxonomy" id="4460"/>
    <lineage>
        <taxon>Eukaryota</taxon>
        <taxon>Viridiplantae</taxon>
        <taxon>Streptophyta</taxon>
        <taxon>Embryophyta</taxon>
        <taxon>Tracheophyta</taxon>
        <taxon>Spermatophyta</taxon>
        <taxon>Magnoliopsida</taxon>
        <taxon>Liliopsida</taxon>
        <taxon>Araceae</taxon>
        <taxon>Aroideae</taxon>
        <taxon>Colocasieae</taxon>
        <taxon>Colocasia</taxon>
    </lineage>
</organism>
<evidence type="ECO:0000313" key="2">
    <source>
        <dbReference type="EMBL" id="MQL96536.1"/>
    </source>
</evidence>
<keyword evidence="3" id="KW-1185">Reference proteome</keyword>
<evidence type="ECO:0000256" key="1">
    <source>
        <dbReference type="SAM" id="MobiDB-lite"/>
    </source>
</evidence>
<proteinExistence type="predicted"/>
<comment type="caution">
    <text evidence="2">The sequence shown here is derived from an EMBL/GenBank/DDBJ whole genome shotgun (WGS) entry which is preliminary data.</text>
</comment>
<dbReference type="AlphaFoldDB" id="A0A843VNE9"/>
<gene>
    <name evidence="2" type="ORF">Taro_029213</name>
</gene>
<accession>A0A843VNE9</accession>
<protein>
    <submittedName>
        <fullName evidence="2">Uncharacterized protein</fullName>
    </submittedName>
</protein>
<dbReference type="EMBL" id="NMUH01001926">
    <property type="protein sequence ID" value="MQL96536.1"/>
    <property type="molecule type" value="Genomic_DNA"/>
</dbReference>
<name>A0A843VNE9_COLES</name>
<sequence length="258" mass="28699">MKRFPLSYNSFPPPQHPFAPFSPSPLQLARVAIIVASVDPLTTGHLRYAAIHRPSRRCWSLGPIGNSGDRRCWSFSPIRNSGDRRCWNLGPIGNSSDRRCWSLSPTRGAEASVSPVTGAGGVSPVASHRSSTPSAHNLGDATSALGNETQKLIYIDHAPREQKFGPNSEEITRFISDVLKWFIPSGALQWKDMPMDIQNAMFRRFLRKYRCSYPTDEIVAWRHTRGKSQTIDCEAWIAATDPPKKGRVYGFGESLDSS</sequence>
<evidence type="ECO:0000313" key="3">
    <source>
        <dbReference type="Proteomes" id="UP000652761"/>
    </source>
</evidence>